<organism evidence="1 2">
    <name type="scientific">Mycetomoellerius zeteki</name>
    <dbReference type="NCBI Taxonomy" id="64791"/>
    <lineage>
        <taxon>Eukaryota</taxon>
        <taxon>Metazoa</taxon>
        <taxon>Ecdysozoa</taxon>
        <taxon>Arthropoda</taxon>
        <taxon>Hexapoda</taxon>
        <taxon>Insecta</taxon>
        <taxon>Pterygota</taxon>
        <taxon>Neoptera</taxon>
        <taxon>Endopterygota</taxon>
        <taxon>Hymenoptera</taxon>
        <taxon>Apocrita</taxon>
        <taxon>Aculeata</taxon>
        <taxon>Formicoidea</taxon>
        <taxon>Formicidae</taxon>
        <taxon>Myrmicinae</taxon>
        <taxon>Mycetomoellerius</taxon>
    </lineage>
</organism>
<sequence length="145" mass="17129">YVADISNKFKKVFNGLCQKVCFFSLNKLNRFIKVHKDPLPGVSRRKIAYKINCNDCDASYVGQTYRKLKTRISEHKKRSTVSEHGLYHGYNLDWDNVEILDEERYYNKRVISEMIHIKRQRHGLNLQTDTEALSLTYNDVLDKLL</sequence>
<accession>A0A151WW82</accession>
<reference evidence="1 2" key="1">
    <citation type="submission" date="2015-09" db="EMBL/GenBank/DDBJ databases">
        <title>Trachymyrmex zeteki WGS genome.</title>
        <authorList>
            <person name="Nygaard S."/>
            <person name="Hu H."/>
            <person name="Boomsma J."/>
            <person name="Zhang G."/>
        </authorList>
    </citation>
    <scope>NUCLEOTIDE SEQUENCE [LARGE SCALE GENOMIC DNA]</scope>
    <source>
        <strain evidence="1">Tzet28-1</strain>
        <tissue evidence="1">Whole body</tissue>
    </source>
</reference>
<gene>
    <name evidence="1" type="ORF">ALC60_08631</name>
</gene>
<evidence type="ECO:0008006" key="3">
    <source>
        <dbReference type="Google" id="ProtNLM"/>
    </source>
</evidence>
<protein>
    <recommendedName>
        <fullName evidence="3">GIY-YIG domain-containing protein</fullName>
    </recommendedName>
</protein>
<dbReference type="EMBL" id="KQ982691">
    <property type="protein sequence ID" value="KYQ52017.1"/>
    <property type="molecule type" value="Genomic_DNA"/>
</dbReference>
<dbReference type="Proteomes" id="UP000075809">
    <property type="component" value="Unassembled WGS sequence"/>
</dbReference>
<evidence type="ECO:0000313" key="1">
    <source>
        <dbReference type="EMBL" id="KYQ52017.1"/>
    </source>
</evidence>
<dbReference type="CDD" id="cd10442">
    <property type="entry name" value="GIY-YIG_PLEs"/>
    <property type="match status" value="1"/>
</dbReference>
<keyword evidence="2" id="KW-1185">Reference proteome</keyword>
<dbReference type="AlphaFoldDB" id="A0A151WW82"/>
<feature type="non-terminal residue" evidence="1">
    <location>
        <position position="1"/>
    </location>
</feature>
<proteinExistence type="predicted"/>
<name>A0A151WW82_9HYME</name>
<evidence type="ECO:0000313" key="2">
    <source>
        <dbReference type="Proteomes" id="UP000075809"/>
    </source>
</evidence>